<keyword evidence="2" id="KW-0805">Transcription regulation</keyword>
<evidence type="ECO:0000259" key="5">
    <source>
        <dbReference type="Pfam" id="PF04542"/>
    </source>
</evidence>
<keyword evidence="4" id="KW-0804">Transcription</keyword>
<keyword evidence="8" id="KW-1185">Reference proteome</keyword>
<proteinExistence type="inferred from homology"/>
<organism evidence="7 8">
    <name type="scientific">Planotetraspora mira</name>
    <dbReference type="NCBI Taxonomy" id="58121"/>
    <lineage>
        <taxon>Bacteria</taxon>
        <taxon>Bacillati</taxon>
        <taxon>Actinomycetota</taxon>
        <taxon>Actinomycetes</taxon>
        <taxon>Streptosporangiales</taxon>
        <taxon>Streptosporangiaceae</taxon>
        <taxon>Planotetraspora</taxon>
    </lineage>
</organism>
<dbReference type="NCBIfam" id="TIGR02937">
    <property type="entry name" value="sigma70-ECF"/>
    <property type="match status" value="1"/>
</dbReference>
<keyword evidence="7" id="KW-0240">DNA-directed RNA polymerase</keyword>
<dbReference type="Gene3D" id="1.10.10.10">
    <property type="entry name" value="Winged helix-like DNA-binding domain superfamily/Winged helix DNA-binding domain"/>
    <property type="match status" value="1"/>
</dbReference>
<evidence type="ECO:0000313" key="7">
    <source>
        <dbReference type="EMBL" id="GII27771.1"/>
    </source>
</evidence>
<keyword evidence="3" id="KW-0731">Sigma factor</keyword>
<accession>A0A8J3X544</accession>
<evidence type="ECO:0000256" key="1">
    <source>
        <dbReference type="ARBA" id="ARBA00010641"/>
    </source>
</evidence>
<feature type="domain" description="RNA polymerase sigma-70 region 2" evidence="5">
    <location>
        <begin position="10"/>
        <end position="75"/>
    </location>
</feature>
<dbReference type="RefSeq" id="WP_203951789.1">
    <property type="nucleotide sequence ID" value="NZ_BOOO01000004.1"/>
</dbReference>
<dbReference type="GO" id="GO:0003677">
    <property type="term" value="F:DNA binding"/>
    <property type="evidence" value="ECO:0007669"/>
    <property type="project" value="InterPro"/>
</dbReference>
<dbReference type="GO" id="GO:0000428">
    <property type="term" value="C:DNA-directed RNA polymerase complex"/>
    <property type="evidence" value="ECO:0007669"/>
    <property type="project" value="UniProtKB-KW"/>
</dbReference>
<dbReference type="EMBL" id="BOOO01000004">
    <property type="protein sequence ID" value="GII27771.1"/>
    <property type="molecule type" value="Genomic_DNA"/>
</dbReference>
<dbReference type="AlphaFoldDB" id="A0A8J3X544"/>
<dbReference type="Pfam" id="PF08281">
    <property type="entry name" value="Sigma70_r4_2"/>
    <property type="match status" value="1"/>
</dbReference>
<dbReference type="PANTHER" id="PTHR43133:SF25">
    <property type="entry name" value="RNA POLYMERASE SIGMA FACTOR RFAY-RELATED"/>
    <property type="match status" value="1"/>
</dbReference>
<evidence type="ECO:0000256" key="3">
    <source>
        <dbReference type="ARBA" id="ARBA00023082"/>
    </source>
</evidence>
<dbReference type="InterPro" id="IPR036388">
    <property type="entry name" value="WH-like_DNA-bd_sf"/>
</dbReference>
<evidence type="ECO:0000259" key="6">
    <source>
        <dbReference type="Pfam" id="PF08281"/>
    </source>
</evidence>
<dbReference type="SUPFAM" id="SSF88659">
    <property type="entry name" value="Sigma3 and sigma4 domains of RNA polymerase sigma factors"/>
    <property type="match status" value="1"/>
</dbReference>
<dbReference type="InterPro" id="IPR013325">
    <property type="entry name" value="RNA_pol_sigma_r2"/>
</dbReference>
<reference evidence="7 8" key="1">
    <citation type="submission" date="2021-01" db="EMBL/GenBank/DDBJ databases">
        <title>Whole genome shotgun sequence of Planotetraspora mira NBRC 15435.</title>
        <authorList>
            <person name="Komaki H."/>
            <person name="Tamura T."/>
        </authorList>
    </citation>
    <scope>NUCLEOTIDE SEQUENCE [LARGE SCALE GENOMIC DNA]</scope>
    <source>
        <strain evidence="7 8">NBRC 15435</strain>
    </source>
</reference>
<evidence type="ECO:0000256" key="4">
    <source>
        <dbReference type="ARBA" id="ARBA00023163"/>
    </source>
</evidence>
<dbReference type="InterPro" id="IPR014284">
    <property type="entry name" value="RNA_pol_sigma-70_dom"/>
</dbReference>
<gene>
    <name evidence="7" type="primary">rpoE_5</name>
    <name evidence="7" type="ORF">Pmi06nite_12130</name>
</gene>
<feature type="domain" description="RNA polymerase sigma factor 70 region 4 type 2" evidence="6">
    <location>
        <begin position="108"/>
        <end position="156"/>
    </location>
</feature>
<dbReference type="InterPro" id="IPR007627">
    <property type="entry name" value="RNA_pol_sigma70_r2"/>
</dbReference>
<dbReference type="GO" id="GO:0016987">
    <property type="term" value="F:sigma factor activity"/>
    <property type="evidence" value="ECO:0007669"/>
    <property type="project" value="UniProtKB-KW"/>
</dbReference>
<comment type="similarity">
    <text evidence="1">Belongs to the sigma-70 factor family. ECF subfamily.</text>
</comment>
<evidence type="ECO:0000313" key="8">
    <source>
        <dbReference type="Proteomes" id="UP000650628"/>
    </source>
</evidence>
<comment type="caution">
    <text evidence="7">The sequence shown here is derived from an EMBL/GenBank/DDBJ whole genome shotgun (WGS) entry which is preliminary data.</text>
</comment>
<dbReference type="InterPro" id="IPR013249">
    <property type="entry name" value="RNA_pol_sigma70_r4_t2"/>
</dbReference>
<dbReference type="Pfam" id="PF04542">
    <property type="entry name" value="Sigma70_r2"/>
    <property type="match status" value="1"/>
</dbReference>
<dbReference type="InterPro" id="IPR013324">
    <property type="entry name" value="RNA_pol_sigma_r3/r4-like"/>
</dbReference>
<dbReference type="Gene3D" id="1.10.1740.10">
    <property type="match status" value="1"/>
</dbReference>
<dbReference type="GO" id="GO:0006352">
    <property type="term" value="P:DNA-templated transcription initiation"/>
    <property type="evidence" value="ECO:0007669"/>
    <property type="project" value="InterPro"/>
</dbReference>
<dbReference type="Proteomes" id="UP000650628">
    <property type="component" value="Unassembled WGS sequence"/>
</dbReference>
<sequence length="179" mass="20347">MRDEAGFTSMFQKHYESVLRYAWRRVGPADAADVAAETFKVAWEKYDRVPQDQPLPWLYTTARNLTLNLIRRDNRRDALADLLVEDLTRHGTEEDHAATIAARQAAFAALSTLSDGDRELILLMSWEGLDLRQAAEVVGCSRSTAAMRLHRIRGRLRHLLGEESQPITDRQPSFGRSVI</sequence>
<dbReference type="PANTHER" id="PTHR43133">
    <property type="entry name" value="RNA POLYMERASE ECF-TYPE SIGMA FACTO"/>
    <property type="match status" value="1"/>
</dbReference>
<dbReference type="InterPro" id="IPR039425">
    <property type="entry name" value="RNA_pol_sigma-70-like"/>
</dbReference>
<evidence type="ECO:0000256" key="2">
    <source>
        <dbReference type="ARBA" id="ARBA00023015"/>
    </source>
</evidence>
<name>A0A8J3X544_9ACTN</name>
<dbReference type="SUPFAM" id="SSF88946">
    <property type="entry name" value="Sigma2 domain of RNA polymerase sigma factors"/>
    <property type="match status" value="1"/>
</dbReference>
<protein>
    <submittedName>
        <fullName evidence="7">DNA-directed RNA polymerase sigma-70 factor</fullName>
    </submittedName>
</protein>